<dbReference type="Gene3D" id="3.40.50.300">
    <property type="entry name" value="P-loop containing nucleotide triphosphate hydrolases"/>
    <property type="match status" value="1"/>
</dbReference>
<dbReference type="HAMAP" id="MF_01458">
    <property type="entry name" value="FtsH"/>
    <property type="match status" value="1"/>
</dbReference>
<evidence type="ECO:0000256" key="7">
    <source>
        <dbReference type="ARBA" id="ARBA00022741"/>
    </source>
</evidence>
<dbReference type="GO" id="GO:0005886">
    <property type="term" value="C:plasma membrane"/>
    <property type="evidence" value="ECO:0007669"/>
    <property type="project" value="UniProtKB-SubCell"/>
</dbReference>
<comment type="subunit">
    <text evidence="15">Homohexamer.</text>
</comment>
<dbReference type="Pfam" id="PF00004">
    <property type="entry name" value="AAA"/>
    <property type="match status" value="1"/>
</dbReference>
<evidence type="ECO:0000256" key="2">
    <source>
        <dbReference type="ARBA" id="ARBA00010044"/>
    </source>
</evidence>
<dbReference type="GO" id="GO:0016887">
    <property type="term" value="F:ATP hydrolysis activity"/>
    <property type="evidence" value="ECO:0007669"/>
    <property type="project" value="UniProtKB-UniRule"/>
</dbReference>
<evidence type="ECO:0000256" key="13">
    <source>
        <dbReference type="ARBA" id="ARBA00023136"/>
    </source>
</evidence>
<dbReference type="Pfam" id="PF01434">
    <property type="entry name" value="Peptidase_M41"/>
    <property type="match status" value="1"/>
</dbReference>
<dbReference type="InterPro" id="IPR000642">
    <property type="entry name" value="Peptidase_M41"/>
</dbReference>
<feature type="binding site" evidence="15">
    <location>
        <position position="469"/>
    </location>
    <ligand>
        <name>Zn(2+)</name>
        <dbReference type="ChEBI" id="CHEBI:29105"/>
        <note>catalytic</note>
    </ligand>
</feature>
<dbReference type="GO" id="GO:0006508">
    <property type="term" value="P:proteolysis"/>
    <property type="evidence" value="ECO:0007669"/>
    <property type="project" value="UniProtKB-KW"/>
</dbReference>
<evidence type="ECO:0000256" key="4">
    <source>
        <dbReference type="ARBA" id="ARBA00022670"/>
    </source>
</evidence>
<comment type="cofactor">
    <cofactor evidence="15">
        <name>Zn(2+)</name>
        <dbReference type="ChEBI" id="CHEBI:29105"/>
    </cofactor>
    <text evidence="15">Binds 1 zinc ion per subunit.</text>
</comment>
<dbReference type="Proteomes" id="UP000095544">
    <property type="component" value="Unassembled WGS sequence"/>
</dbReference>
<evidence type="ECO:0000256" key="3">
    <source>
        <dbReference type="ARBA" id="ARBA00022475"/>
    </source>
</evidence>
<keyword evidence="6 15" id="KW-0479">Metal-binding</keyword>
<evidence type="ECO:0000256" key="11">
    <source>
        <dbReference type="ARBA" id="ARBA00022989"/>
    </source>
</evidence>
<dbReference type="InterPro" id="IPR003960">
    <property type="entry name" value="ATPase_AAA_CS"/>
</dbReference>
<evidence type="ECO:0000256" key="10">
    <source>
        <dbReference type="ARBA" id="ARBA00022840"/>
    </source>
</evidence>
<evidence type="ECO:0000313" key="19">
    <source>
        <dbReference type="Proteomes" id="UP000095544"/>
    </source>
</evidence>
<evidence type="ECO:0000256" key="12">
    <source>
        <dbReference type="ARBA" id="ARBA00023049"/>
    </source>
</evidence>
<dbReference type="InterPro" id="IPR003593">
    <property type="entry name" value="AAA+_ATPase"/>
</dbReference>
<proteinExistence type="inferred from homology"/>
<name>A0A174F1S6_9FIRM</name>
<keyword evidence="12 15" id="KW-0482">Metalloprotease</keyword>
<dbReference type="SUPFAM" id="SSF52540">
    <property type="entry name" value="P-loop containing nucleoside triphosphate hydrolases"/>
    <property type="match status" value="1"/>
</dbReference>
<dbReference type="InterPro" id="IPR027417">
    <property type="entry name" value="P-loop_NTPase"/>
</dbReference>
<dbReference type="EMBL" id="CYZU01000018">
    <property type="protein sequence ID" value="CUO44292.1"/>
    <property type="molecule type" value="Genomic_DNA"/>
</dbReference>
<dbReference type="CDD" id="cd19501">
    <property type="entry name" value="RecA-like_FtsH"/>
    <property type="match status" value="1"/>
</dbReference>
<feature type="binding site" evidence="15">
    <location>
        <position position="542"/>
    </location>
    <ligand>
        <name>Zn(2+)</name>
        <dbReference type="ChEBI" id="CHEBI:29105"/>
        <note>catalytic</note>
    </ligand>
</feature>
<keyword evidence="10 15" id="KW-0067">ATP-binding</keyword>
<evidence type="ECO:0000256" key="1">
    <source>
        <dbReference type="ARBA" id="ARBA00004370"/>
    </source>
</evidence>
<keyword evidence="13 15" id="KW-0472">Membrane</keyword>
<dbReference type="InterPro" id="IPR041569">
    <property type="entry name" value="AAA_lid_3"/>
</dbReference>
<dbReference type="GO" id="GO:0005524">
    <property type="term" value="F:ATP binding"/>
    <property type="evidence" value="ECO:0007669"/>
    <property type="project" value="UniProtKB-UniRule"/>
</dbReference>
<keyword evidence="8 15" id="KW-0378">Hydrolase</keyword>
<dbReference type="STRING" id="39482.ERS852491_02226"/>
<comment type="subcellular location">
    <subcellularLocation>
        <location evidence="15">Cell membrane</location>
        <topology evidence="15">Multi-pass membrane protein</topology>
        <orientation evidence="15">Cytoplasmic side</orientation>
    </subcellularLocation>
    <subcellularLocation>
        <location evidence="1">Membrane</location>
    </subcellularLocation>
</comment>
<sequence>MDNQNNKNNNNPKNNKQGWGVILVTTLLTVFIVMGLYSMMQDKNPAELSYDEFLTKVDDGEIEKVTIDSSKLYVTLTDEARKEEKSDKKAADGDTPKDASDLINQLEQKSGEEERAPDYYVVRTADEKLVDRLHKAGVHFEQQMPDTASSMIFEIFITVVLPIIMIVILFNFLMKRMSKGGGMMGIGKSNAKVYVEKETGVTFQDVAGQDEAKESLQEVVDFLHNPGKYTGIGAKLPKGALLVGPPGTGKTLLAKAVAGEAKVPFFSLSGSAFVEMYVGVGASRVRDLFKQAQQMAPCIVFIDEIDAIGKTRDTAMGGNDEREQTLNQLLAEMDGFDTNKGLLLLAATNRPEVLDPALLRPGRFDRRIIVDKPDLKGRVDVLKVHSKDVKMDETVDLEAIALATSGAVGSDLANMINEAAINAVKNGRHVVSQKDLFEAVEVVLVGKEKKDRIMSEEERKIVSYHEVGHALVSALQKDAEPVQKITIVPRTMGALGYVMQTPEEEKFLNTKKELEAMLVGALAGRAAEELVFDTVTTGASNDIEQATKIARAMITQYGMSDKFGLIGLESIQNRYLDGRPVMNCGEATAAEIDGEVMSMLKYAYDEAKRLLGENREALDRISAFLIEKETITGKEFMRIFREVKGIEEPEQGEEIKKEVRIAMKPVEGEADAQ</sequence>
<comment type="similarity">
    <text evidence="2 15">In the C-terminal section; belongs to the peptidase M41 family.</text>
</comment>
<comment type="similarity">
    <text evidence="14 15">In the central section; belongs to the AAA ATPase family.</text>
</comment>
<dbReference type="SMART" id="SM00382">
    <property type="entry name" value="AAA"/>
    <property type="match status" value="1"/>
</dbReference>
<dbReference type="NCBIfam" id="TIGR01241">
    <property type="entry name" value="FtsH_fam"/>
    <property type="match status" value="1"/>
</dbReference>
<feature type="transmembrane region" description="Helical" evidence="15">
    <location>
        <begin position="151"/>
        <end position="174"/>
    </location>
</feature>
<dbReference type="FunFam" id="3.40.50.300:FF:000001">
    <property type="entry name" value="ATP-dependent zinc metalloprotease FtsH"/>
    <property type="match status" value="1"/>
</dbReference>
<dbReference type="InterPro" id="IPR005936">
    <property type="entry name" value="FtsH"/>
</dbReference>
<dbReference type="RefSeq" id="WP_082202985.1">
    <property type="nucleotide sequence ID" value="NZ_CABKUE010000009.1"/>
</dbReference>
<dbReference type="Gene3D" id="1.10.8.60">
    <property type="match status" value="1"/>
</dbReference>
<reference evidence="18 19" key="1">
    <citation type="submission" date="2015-09" db="EMBL/GenBank/DDBJ databases">
        <authorList>
            <consortium name="Pathogen Informatics"/>
        </authorList>
    </citation>
    <scope>NUCLEOTIDE SEQUENCE [LARGE SCALE GENOMIC DNA]</scope>
    <source>
        <strain evidence="18 19">2789STDY5834876</strain>
    </source>
</reference>
<feature type="active site" evidence="15">
    <location>
        <position position="466"/>
    </location>
</feature>
<dbReference type="InterPro" id="IPR011546">
    <property type="entry name" value="Pept_M41_FtsH_extracell"/>
</dbReference>
<keyword evidence="5 15" id="KW-0812">Transmembrane</keyword>
<keyword evidence="7 15" id="KW-0547">Nucleotide-binding</keyword>
<evidence type="ECO:0000256" key="8">
    <source>
        <dbReference type="ARBA" id="ARBA00022801"/>
    </source>
</evidence>
<dbReference type="PANTHER" id="PTHR23076">
    <property type="entry name" value="METALLOPROTEASE M41 FTSH"/>
    <property type="match status" value="1"/>
</dbReference>
<dbReference type="AlphaFoldDB" id="A0A174F1S6"/>
<dbReference type="InterPro" id="IPR003959">
    <property type="entry name" value="ATPase_AAA_core"/>
</dbReference>
<organism evidence="18 19">
    <name type="scientific">Faecalicatena contorta</name>
    <dbReference type="NCBI Taxonomy" id="39482"/>
    <lineage>
        <taxon>Bacteria</taxon>
        <taxon>Bacillati</taxon>
        <taxon>Bacillota</taxon>
        <taxon>Clostridia</taxon>
        <taxon>Lachnospirales</taxon>
        <taxon>Lachnospiraceae</taxon>
        <taxon>Faecalicatena</taxon>
    </lineage>
</organism>
<dbReference type="GO" id="GO:0030163">
    <property type="term" value="P:protein catabolic process"/>
    <property type="evidence" value="ECO:0007669"/>
    <property type="project" value="UniProtKB-UniRule"/>
</dbReference>
<dbReference type="FunFam" id="1.10.8.60:FF:000001">
    <property type="entry name" value="ATP-dependent zinc metalloprotease FtsH"/>
    <property type="match status" value="1"/>
</dbReference>
<dbReference type="FunFam" id="1.20.58.760:FF:000001">
    <property type="entry name" value="ATP-dependent zinc metalloprotease FtsH"/>
    <property type="match status" value="1"/>
</dbReference>
<dbReference type="PROSITE" id="PS00674">
    <property type="entry name" value="AAA"/>
    <property type="match status" value="1"/>
</dbReference>
<protein>
    <recommendedName>
        <fullName evidence="15">ATP-dependent zinc metalloprotease FtsH</fullName>
        <ecNumber evidence="15">3.4.24.-</ecNumber>
    </recommendedName>
</protein>
<dbReference type="GO" id="GO:0004176">
    <property type="term" value="F:ATP-dependent peptidase activity"/>
    <property type="evidence" value="ECO:0007669"/>
    <property type="project" value="InterPro"/>
</dbReference>
<keyword evidence="4 15" id="KW-0645">Protease</keyword>
<dbReference type="EC" id="3.4.24.-" evidence="15"/>
<comment type="function">
    <text evidence="15">Acts as a processive, ATP-dependent zinc metallopeptidase for both cytoplasmic and membrane proteins. Plays a role in the quality control of integral membrane proteins.</text>
</comment>
<evidence type="ECO:0000259" key="17">
    <source>
        <dbReference type="SMART" id="SM00382"/>
    </source>
</evidence>
<comment type="similarity">
    <text evidence="16">Belongs to the AAA ATPase family.</text>
</comment>
<evidence type="ECO:0000256" key="9">
    <source>
        <dbReference type="ARBA" id="ARBA00022833"/>
    </source>
</evidence>
<feature type="binding site" evidence="15">
    <location>
        <position position="465"/>
    </location>
    <ligand>
        <name>Zn(2+)</name>
        <dbReference type="ChEBI" id="CHEBI:29105"/>
        <note>catalytic</note>
    </ligand>
</feature>
<keyword evidence="11 15" id="KW-1133">Transmembrane helix</keyword>
<dbReference type="PANTHER" id="PTHR23076:SF97">
    <property type="entry name" value="ATP-DEPENDENT ZINC METALLOPROTEASE YME1L1"/>
    <property type="match status" value="1"/>
</dbReference>
<dbReference type="Gene3D" id="1.20.58.760">
    <property type="entry name" value="Peptidase M41"/>
    <property type="match status" value="1"/>
</dbReference>
<evidence type="ECO:0000256" key="5">
    <source>
        <dbReference type="ARBA" id="ARBA00022692"/>
    </source>
</evidence>
<accession>A0A174F1S6</accession>
<evidence type="ECO:0000256" key="16">
    <source>
        <dbReference type="RuleBase" id="RU003651"/>
    </source>
</evidence>
<dbReference type="Pfam" id="PF17862">
    <property type="entry name" value="AAA_lid_3"/>
    <property type="match status" value="1"/>
</dbReference>
<dbReference type="GO" id="GO:0008270">
    <property type="term" value="F:zinc ion binding"/>
    <property type="evidence" value="ECO:0007669"/>
    <property type="project" value="UniProtKB-UniRule"/>
</dbReference>
<feature type="transmembrane region" description="Helical" evidence="15">
    <location>
        <begin position="21"/>
        <end position="40"/>
    </location>
</feature>
<evidence type="ECO:0000256" key="14">
    <source>
        <dbReference type="ARBA" id="ARBA00061570"/>
    </source>
</evidence>
<dbReference type="GO" id="GO:0004222">
    <property type="term" value="F:metalloendopeptidase activity"/>
    <property type="evidence" value="ECO:0007669"/>
    <property type="project" value="InterPro"/>
</dbReference>
<dbReference type="SUPFAM" id="SSF140990">
    <property type="entry name" value="FtsH protease domain-like"/>
    <property type="match status" value="1"/>
</dbReference>
<evidence type="ECO:0000313" key="18">
    <source>
        <dbReference type="EMBL" id="CUO44292.1"/>
    </source>
</evidence>
<evidence type="ECO:0000256" key="6">
    <source>
        <dbReference type="ARBA" id="ARBA00022723"/>
    </source>
</evidence>
<feature type="domain" description="AAA+ ATPase" evidence="17">
    <location>
        <begin position="236"/>
        <end position="374"/>
    </location>
</feature>
<evidence type="ECO:0000256" key="15">
    <source>
        <dbReference type="HAMAP-Rule" id="MF_01458"/>
    </source>
</evidence>
<dbReference type="Pfam" id="PF06480">
    <property type="entry name" value="FtsH_ext"/>
    <property type="match status" value="1"/>
</dbReference>
<gene>
    <name evidence="18" type="primary">ftsH3</name>
    <name evidence="15" type="synonym">ftsH</name>
    <name evidence="18" type="ORF">ERS852491_02226</name>
</gene>
<dbReference type="InterPro" id="IPR037219">
    <property type="entry name" value="Peptidase_M41-like"/>
</dbReference>
<keyword evidence="9 15" id="KW-0862">Zinc</keyword>
<dbReference type="Gene3D" id="3.30.720.210">
    <property type="match status" value="1"/>
</dbReference>
<dbReference type="OrthoDB" id="9809379at2"/>
<feature type="binding site" evidence="15">
    <location>
        <begin position="244"/>
        <end position="251"/>
    </location>
    <ligand>
        <name>ATP</name>
        <dbReference type="ChEBI" id="CHEBI:30616"/>
    </ligand>
</feature>
<keyword evidence="3 15" id="KW-1003">Cell membrane</keyword>